<dbReference type="GO" id="GO:0019843">
    <property type="term" value="F:rRNA binding"/>
    <property type="evidence" value="ECO:0007669"/>
    <property type="project" value="UniProtKB-KW"/>
</dbReference>
<evidence type="ECO:0000256" key="6">
    <source>
        <dbReference type="ARBA" id="ARBA00022552"/>
    </source>
</evidence>
<comment type="catalytic activity">
    <reaction evidence="1 15">
        <text>Endonucleolytic cleavage to 5'-phosphomonoester.</text>
        <dbReference type="EC" id="3.1.26.3"/>
    </reaction>
</comment>
<dbReference type="STRING" id="502025.Hoch_3545"/>
<dbReference type="InterPro" id="IPR036389">
    <property type="entry name" value="RNase_III_sf"/>
</dbReference>
<feature type="binding site" evidence="15">
    <location>
        <position position="162"/>
    </location>
    <ligand>
        <name>Mg(2+)</name>
        <dbReference type="ChEBI" id="CHEBI:18420"/>
    </ligand>
</feature>
<dbReference type="PROSITE" id="PS00517">
    <property type="entry name" value="RNASE_3_1"/>
    <property type="match status" value="1"/>
</dbReference>
<evidence type="ECO:0000256" key="1">
    <source>
        <dbReference type="ARBA" id="ARBA00000109"/>
    </source>
</evidence>
<dbReference type="PANTHER" id="PTHR11207:SF0">
    <property type="entry name" value="RIBONUCLEASE 3"/>
    <property type="match status" value="1"/>
</dbReference>
<evidence type="ECO:0000256" key="10">
    <source>
        <dbReference type="ARBA" id="ARBA00022723"/>
    </source>
</evidence>
<evidence type="ECO:0000256" key="12">
    <source>
        <dbReference type="ARBA" id="ARBA00022801"/>
    </source>
</evidence>
<dbReference type="Gene3D" id="1.10.1520.10">
    <property type="entry name" value="Ribonuclease III domain"/>
    <property type="match status" value="1"/>
</dbReference>
<feature type="region of interest" description="Disordered" evidence="16">
    <location>
        <begin position="1"/>
        <end position="34"/>
    </location>
</feature>
<name>D0LWB5_HALO1</name>
<dbReference type="SUPFAM" id="SSF69065">
    <property type="entry name" value="RNase III domain-like"/>
    <property type="match status" value="1"/>
</dbReference>
<dbReference type="Gene3D" id="3.30.160.20">
    <property type="match status" value="1"/>
</dbReference>
<reference evidence="19 20" key="1">
    <citation type="journal article" date="2010" name="Stand. Genomic Sci.">
        <title>Complete genome sequence of Haliangium ochraceum type strain (SMP-2).</title>
        <authorList>
            <consortium name="US DOE Joint Genome Institute (JGI-PGF)"/>
            <person name="Ivanova N."/>
            <person name="Daum C."/>
            <person name="Lang E."/>
            <person name="Abt B."/>
            <person name="Kopitz M."/>
            <person name="Saunders E."/>
            <person name="Lapidus A."/>
            <person name="Lucas S."/>
            <person name="Glavina Del Rio T."/>
            <person name="Nolan M."/>
            <person name="Tice H."/>
            <person name="Copeland A."/>
            <person name="Cheng J.F."/>
            <person name="Chen F."/>
            <person name="Bruce D."/>
            <person name="Goodwin L."/>
            <person name="Pitluck S."/>
            <person name="Mavromatis K."/>
            <person name="Pati A."/>
            <person name="Mikhailova N."/>
            <person name="Chen A."/>
            <person name="Palaniappan K."/>
            <person name="Land M."/>
            <person name="Hauser L."/>
            <person name="Chang Y.J."/>
            <person name="Jeffries C.D."/>
            <person name="Detter J.C."/>
            <person name="Brettin T."/>
            <person name="Rohde M."/>
            <person name="Goker M."/>
            <person name="Bristow J."/>
            <person name="Markowitz V."/>
            <person name="Eisen J.A."/>
            <person name="Hugenholtz P."/>
            <person name="Kyrpides N.C."/>
            <person name="Klenk H.P."/>
        </authorList>
    </citation>
    <scope>NUCLEOTIDE SEQUENCE [LARGE SCALE GENOMIC DNA]</scope>
    <source>
        <strain evidence="20">DSM 14365 / CIP 107738 / JCM 11303 / AJ 13395 / SMP-2</strain>
    </source>
</reference>
<comment type="subunit">
    <text evidence="4 15">Homodimer.</text>
</comment>
<keyword evidence="7 15" id="KW-0507">mRNA processing</keyword>
<evidence type="ECO:0000256" key="16">
    <source>
        <dbReference type="SAM" id="MobiDB-lite"/>
    </source>
</evidence>
<evidence type="ECO:0000256" key="7">
    <source>
        <dbReference type="ARBA" id="ARBA00022664"/>
    </source>
</evidence>
<dbReference type="EC" id="3.1.26.3" evidence="15"/>
<evidence type="ECO:0000259" key="17">
    <source>
        <dbReference type="PROSITE" id="PS50137"/>
    </source>
</evidence>
<evidence type="ECO:0000256" key="11">
    <source>
        <dbReference type="ARBA" id="ARBA00022759"/>
    </source>
</evidence>
<dbReference type="KEGG" id="hoh:Hoch_3545"/>
<dbReference type="InterPro" id="IPR000999">
    <property type="entry name" value="RNase_III_dom"/>
</dbReference>
<keyword evidence="14 15" id="KW-0694">RNA-binding</keyword>
<keyword evidence="13 15" id="KW-0460">Magnesium</keyword>
<keyword evidence="6 15" id="KW-0698">rRNA processing</keyword>
<dbReference type="PROSITE" id="PS50142">
    <property type="entry name" value="RNASE_3_2"/>
    <property type="match status" value="1"/>
</dbReference>
<dbReference type="HAMAP" id="MF_00104">
    <property type="entry name" value="RNase_III"/>
    <property type="match status" value="1"/>
</dbReference>
<keyword evidence="15" id="KW-0699">rRNA-binding</keyword>
<evidence type="ECO:0000256" key="13">
    <source>
        <dbReference type="ARBA" id="ARBA00022842"/>
    </source>
</evidence>
<keyword evidence="20" id="KW-1185">Reference proteome</keyword>
<keyword evidence="9 15" id="KW-0540">Nuclease</keyword>
<dbReference type="GO" id="GO:0042802">
    <property type="term" value="F:identical protein binding"/>
    <property type="evidence" value="ECO:0007669"/>
    <property type="project" value="UniProtKB-ARBA"/>
</dbReference>
<keyword evidence="10 15" id="KW-0479">Metal-binding</keyword>
<organism evidence="19 20">
    <name type="scientific">Haliangium ochraceum (strain DSM 14365 / JCM 11303 / SMP-2)</name>
    <dbReference type="NCBI Taxonomy" id="502025"/>
    <lineage>
        <taxon>Bacteria</taxon>
        <taxon>Pseudomonadati</taxon>
        <taxon>Myxococcota</taxon>
        <taxon>Polyangia</taxon>
        <taxon>Haliangiales</taxon>
        <taxon>Kofleriaceae</taxon>
        <taxon>Haliangium</taxon>
    </lineage>
</organism>
<evidence type="ECO:0000313" key="20">
    <source>
        <dbReference type="Proteomes" id="UP000001880"/>
    </source>
</evidence>
<dbReference type="GO" id="GO:0008033">
    <property type="term" value="P:tRNA processing"/>
    <property type="evidence" value="ECO:0007669"/>
    <property type="project" value="UniProtKB-KW"/>
</dbReference>
<dbReference type="PROSITE" id="PS50137">
    <property type="entry name" value="DS_RBD"/>
    <property type="match status" value="1"/>
</dbReference>
<dbReference type="Pfam" id="PF00035">
    <property type="entry name" value="dsrm"/>
    <property type="match status" value="1"/>
</dbReference>
<keyword evidence="12 15" id="KW-0378">Hydrolase</keyword>
<dbReference type="GO" id="GO:0004525">
    <property type="term" value="F:ribonuclease III activity"/>
    <property type="evidence" value="ECO:0007669"/>
    <property type="project" value="UniProtKB-UniRule"/>
</dbReference>
<dbReference type="InterPro" id="IPR011907">
    <property type="entry name" value="RNase_III"/>
</dbReference>
<protein>
    <recommendedName>
        <fullName evidence="15">Ribonuclease 3</fullName>
        <ecNumber evidence="15">3.1.26.3</ecNumber>
    </recommendedName>
    <alternativeName>
        <fullName evidence="15">Ribonuclease III</fullName>
        <shortName evidence="15">RNase III</shortName>
    </alternativeName>
</protein>
<dbReference type="GO" id="GO:0046872">
    <property type="term" value="F:metal ion binding"/>
    <property type="evidence" value="ECO:0007669"/>
    <property type="project" value="UniProtKB-KW"/>
</dbReference>
<dbReference type="Pfam" id="PF14622">
    <property type="entry name" value="Ribonucleas_3_3"/>
    <property type="match status" value="1"/>
</dbReference>
<gene>
    <name evidence="15" type="primary">rnc</name>
    <name evidence="19" type="ordered locus">Hoch_3545</name>
</gene>
<evidence type="ECO:0000256" key="9">
    <source>
        <dbReference type="ARBA" id="ARBA00022722"/>
    </source>
</evidence>
<evidence type="ECO:0000256" key="5">
    <source>
        <dbReference type="ARBA" id="ARBA00022490"/>
    </source>
</evidence>
<dbReference type="NCBIfam" id="TIGR02191">
    <property type="entry name" value="RNaseIII"/>
    <property type="match status" value="1"/>
</dbReference>
<feature type="binding site" evidence="15">
    <location>
        <position position="159"/>
    </location>
    <ligand>
        <name>Mg(2+)</name>
        <dbReference type="ChEBI" id="CHEBI:18420"/>
    </ligand>
</feature>
<dbReference type="eggNOG" id="COG0571">
    <property type="taxonomic scope" value="Bacteria"/>
</dbReference>
<evidence type="ECO:0000256" key="14">
    <source>
        <dbReference type="ARBA" id="ARBA00022884"/>
    </source>
</evidence>
<feature type="compositionally biased region" description="Basic and acidic residues" evidence="16">
    <location>
        <begin position="24"/>
        <end position="34"/>
    </location>
</feature>
<keyword evidence="5 15" id="KW-0963">Cytoplasm</keyword>
<feature type="active site" evidence="15">
    <location>
        <position position="162"/>
    </location>
</feature>
<comment type="function">
    <text evidence="15">Digests double-stranded RNA. Involved in the processing of primary rRNA transcript to yield the immediate precursors to the large and small rRNAs (23S and 16S). Processes some mRNAs, and tRNAs when they are encoded in the rRNA operon. Processes pre-crRNA and tracrRNA of type II CRISPR loci if present in the organism.</text>
</comment>
<keyword evidence="8 15" id="KW-0819">tRNA processing</keyword>
<dbReference type="CDD" id="cd10845">
    <property type="entry name" value="DSRM_RNAse_III_family"/>
    <property type="match status" value="1"/>
</dbReference>
<dbReference type="FunFam" id="1.10.1520.10:FF:000001">
    <property type="entry name" value="Ribonuclease 3"/>
    <property type="match status" value="1"/>
</dbReference>
<evidence type="ECO:0000256" key="4">
    <source>
        <dbReference type="ARBA" id="ARBA00011738"/>
    </source>
</evidence>
<dbReference type="GO" id="GO:0005737">
    <property type="term" value="C:cytoplasm"/>
    <property type="evidence" value="ECO:0007669"/>
    <property type="project" value="UniProtKB-SubCell"/>
</dbReference>
<dbReference type="InterPro" id="IPR014720">
    <property type="entry name" value="dsRBD_dom"/>
</dbReference>
<evidence type="ECO:0000256" key="15">
    <source>
        <dbReference type="HAMAP-Rule" id="MF_00104"/>
    </source>
</evidence>
<dbReference type="GO" id="GO:0006364">
    <property type="term" value="P:rRNA processing"/>
    <property type="evidence" value="ECO:0007669"/>
    <property type="project" value="UniProtKB-UniRule"/>
</dbReference>
<feature type="domain" description="RNase III" evidence="18">
    <location>
        <begin position="45"/>
        <end position="173"/>
    </location>
</feature>
<dbReference type="SMART" id="SM00358">
    <property type="entry name" value="DSRM"/>
    <property type="match status" value="1"/>
</dbReference>
<sequence length="282" mass="30424">MIATLSNRRDNNSGPSEAPAQELARADTDAGRRAASEAGKHAIDLSGLEDILGHRFRKRALLEAAVTHRSFANEQAVPCTDNERLEFLGDAVLDLAVGHMLMDVHPDLSEGRLSVTRAQIVSEKGLSEIAYGLGLGTYLRLGKGERRSGGQNKASILADSLEAVIAAVYLDGGFDAAWKLVARLFARTLEEVEISGFYDHKTRLQELAQARLKSTPAYRVVDETGPDHAKLFEVVAEIDGREWGRAIGSSKKRAEQMAAANAAFLLSGANLEAMGLVDNEAE</sequence>
<feature type="active site" evidence="15">
    <location>
        <position position="90"/>
    </location>
</feature>
<evidence type="ECO:0000256" key="8">
    <source>
        <dbReference type="ARBA" id="ARBA00022694"/>
    </source>
</evidence>
<evidence type="ECO:0000256" key="3">
    <source>
        <dbReference type="ARBA" id="ARBA00010183"/>
    </source>
</evidence>
<feature type="binding site" evidence="15">
    <location>
        <position position="86"/>
    </location>
    <ligand>
        <name>Mg(2+)</name>
        <dbReference type="ChEBI" id="CHEBI:18420"/>
    </ligand>
</feature>
<dbReference type="CDD" id="cd00593">
    <property type="entry name" value="RIBOc"/>
    <property type="match status" value="1"/>
</dbReference>
<dbReference type="SMART" id="SM00535">
    <property type="entry name" value="RIBOc"/>
    <property type="match status" value="1"/>
</dbReference>
<dbReference type="EMBL" id="CP001804">
    <property type="protein sequence ID" value="ACY16047.1"/>
    <property type="molecule type" value="Genomic_DNA"/>
</dbReference>
<dbReference type="SUPFAM" id="SSF54768">
    <property type="entry name" value="dsRNA-binding domain-like"/>
    <property type="match status" value="1"/>
</dbReference>
<dbReference type="FunFam" id="3.30.160.20:FF:000003">
    <property type="entry name" value="Ribonuclease 3"/>
    <property type="match status" value="1"/>
</dbReference>
<proteinExistence type="inferred from homology"/>
<feature type="domain" description="DRBM" evidence="17">
    <location>
        <begin position="199"/>
        <end position="268"/>
    </location>
</feature>
<evidence type="ECO:0000313" key="19">
    <source>
        <dbReference type="EMBL" id="ACY16047.1"/>
    </source>
</evidence>
<dbReference type="AlphaFoldDB" id="D0LWB5"/>
<comment type="cofactor">
    <cofactor evidence="15">
        <name>Mg(2+)</name>
        <dbReference type="ChEBI" id="CHEBI:18420"/>
    </cofactor>
</comment>
<dbReference type="HOGENOM" id="CLU_000907_1_2_7"/>
<comment type="subcellular location">
    <subcellularLocation>
        <location evidence="2 15">Cytoplasm</location>
    </subcellularLocation>
</comment>
<dbReference type="PANTHER" id="PTHR11207">
    <property type="entry name" value="RIBONUCLEASE III"/>
    <property type="match status" value="1"/>
</dbReference>
<dbReference type="GO" id="GO:0010468">
    <property type="term" value="P:regulation of gene expression"/>
    <property type="evidence" value="ECO:0007669"/>
    <property type="project" value="TreeGrafter"/>
</dbReference>
<dbReference type="Proteomes" id="UP000001880">
    <property type="component" value="Chromosome"/>
</dbReference>
<evidence type="ECO:0000259" key="18">
    <source>
        <dbReference type="PROSITE" id="PS50142"/>
    </source>
</evidence>
<evidence type="ECO:0000256" key="2">
    <source>
        <dbReference type="ARBA" id="ARBA00004496"/>
    </source>
</evidence>
<accession>D0LWB5</accession>
<keyword evidence="11 15" id="KW-0255">Endonuclease</keyword>
<dbReference type="GO" id="GO:0006397">
    <property type="term" value="P:mRNA processing"/>
    <property type="evidence" value="ECO:0007669"/>
    <property type="project" value="UniProtKB-UniRule"/>
</dbReference>
<comment type="similarity">
    <text evidence="3">Belongs to the ribonuclease III family.</text>
</comment>
<dbReference type="GO" id="GO:0003725">
    <property type="term" value="F:double-stranded RNA binding"/>
    <property type="evidence" value="ECO:0007669"/>
    <property type="project" value="TreeGrafter"/>
</dbReference>